<dbReference type="GO" id="GO:0008797">
    <property type="term" value="F:aspartate ammonia-lyase activity"/>
    <property type="evidence" value="ECO:0007669"/>
    <property type="project" value="TreeGrafter"/>
</dbReference>
<dbReference type="InterPro" id="IPR008948">
    <property type="entry name" value="L-Aspartase-like"/>
</dbReference>
<dbReference type="PANTHER" id="PTHR42696:SF2">
    <property type="entry name" value="ASPARTATE AMMONIA-LYASE"/>
    <property type="match status" value="1"/>
</dbReference>
<feature type="domain" description="Fumarase C C-terminal" evidence="3">
    <location>
        <begin position="410"/>
        <end position="460"/>
    </location>
</feature>
<sequence>MADTRVERDCLGEMEIPNDRYYGIQTTRMLGVSGAAGLPIVFYPDIFRAMARIKKAAARANAEAGALDPEIADAIVKAADRTLDGSFDKEFPLDFWQGGGYTCLNMNVNEVIGNLANEILTGHKGQDRVHPNTHVNMGQSTNDTIPSATHLAMIPRIDALRSELCDLEAAFEKKAEQFKEVVKVGRTCWQDALPLTLGQEFSGYASALRRLIRKLEHVRPECLQIVMGGTAVGTGLSTAPGYQEAFYRFISEDYGEEIQPMENLFDGFQNSDTVVTVSGVVKEIACTLAKFAKDLRIMSSGPRAGFMEIELPALSPGSSIMPGKINPTVPEMVVQIAHQVIGNDVAISVALYDGELDLNVWDATFYKCLFESFSLVEREVTIFRRDCVESITANRSRCMEEAAASIALSTIVATCYGYPTGVKVAQYAADRGCKVQDAVVELGLMTKEEADTLVNPILMTDPERIDAAAAEFKRRHANVKKA</sequence>
<dbReference type="PROSITE" id="PS00163">
    <property type="entry name" value="FUMARATE_LYASES"/>
    <property type="match status" value="1"/>
</dbReference>
<feature type="domain" description="Fumarate lyase N-terminal" evidence="2">
    <location>
        <begin position="12"/>
        <end position="342"/>
    </location>
</feature>
<evidence type="ECO:0000313" key="5">
    <source>
        <dbReference type="Proteomes" id="UP000266091"/>
    </source>
</evidence>
<reference evidence="4 5" key="1">
    <citation type="journal article" date="2018" name="Int. J. Syst. Evol. Microbiol.">
        <title>Mesosutterella multiformis gen. nov., sp. nov., a member of the family Sutterellaceae and Sutterella megalosphaeroides sp. nov., isolated from human faeces.</title>
        <authorList>
            <person name="Sakamoto M."/>
            <person name="Ikeyama N."/>
            <person name="Kunihiro T."/>
            <person name="Iino T."/>
            <person name="Yuki M."/>
            <person name="Ohkuma M."/>
        </authorList>
    </citation>
    <scope>NUCLEOTIDE SEQUENCE [LARGE SCALE GENOMIC DNA]</scope>
    <source>
        <strain evidence="4 5">4NBBH2</strain>
    </source>
</reference>
<evidence type="ECO:0000259" key="2">
    <source>
        <dbReference type="Pfam" id="PF00206"/>
    </source>
</evidence>
<dbReference type="PANTHER" id="PTHR42696">
    <property type="entry name" value="ASPARTATE AMMONIA-LYASE"/>
    <property type="match status" value="1"/>
</dbReference>
<dbReference type="SUPFAM" id="SSF48557">
    <property type="entry name" value="L-aspartase-like"/>
    <property type="match status" value="1"/>
</dbReference>
<dbReference type="InterPro" id="IPR024083">
    <property type="entry name" value="Fumarase/histidase_N"/>
</dbReference>
<dbReference type="RefSeq" id="WP_116270729.1">
    <property type="nucleotide sequence ID" value="NZ_BGZJ01000002.1"/>
</dbReference>
<dbReference type="Proteomes" id="UP000266091">
    <property type="component" value="Unassembled WGS sequence"/>
</dbReference>
<dbReference type="InterPro" id="IPR022761">
    <property type="entry name" value="Fumarate_lyase_N"/>
</dbReference>
<evidence type="ECO:0000259" key="3">
    <source>
        <dbReference type="Pfam" id="PF10415"/>
    </source>
</evidence>
<dbReference type="GO" id="GO:0005829">
    <property type="term" value="C:cytosol"/>
    <property type="evidence" value="ECO:0007669"/>
    <property type="project" value="TreeGrafter"/>
</dbReference>
<keyword evidence="5" id="KW-1185">Reference proteome</keyword>
<dbReference type="Pfam" id="PF00206">
    <property type="entry name" value="Lyase_1"/>
    <property type="match status" value="1"/>
</dbReference>
<dbReference type="PRINTS" id="PR00145">
    <property type="entry name" value="ARGSUCLYASE"/>
</dbReference>
<dbReference type="GO" id="GO:0006531">
    <property type="term" value="P:aspartate metabolic process"/>
    <property type="evidence" value="ECO:0007669"/>
    <property type="project" value="TreeGrafter"/>
</dbReference>
<accession>A0A388SDN6</accession>
<evidence type="ECO:0000256" key="1">
    <source>
        <dbReference type="ARBA" id="ARBA00023239"/>
    </source>
</evidence>
<dbReference type="InterPro" id="IPR018951">
    <property type="entry name" value="Fumarase_C_C"/>
</dbReference>
<protein>
    <submittedName>
        <fullName evidence="4">Aspartate ammonia-lyase</fullName>
    </submittedName>
</protein>
<dbReference type="EMBL" id="BGZJ01000002">
    <property type="protein sequence ID" value="GBO94472.1"/>
    <property type="molecule type" value="Genomic_DNA"/>
</dbReference>
<dbReference type="InterPro" id="IPR051546">
    <property type="entry name" value="Aspartate_Ammonia-Lyase"/>
</dbReference>
<evidence type="ECO:0000313" key="4">
    <source>
        <dbReference type="EMBL" id="GBO94472.1"/>
    </source>
</evidence>
<dbReference type="Gene3D" id="1.20.200.10">
    <property type="entry name" value="Fumarase/aspartase (Central domain)"/>
    <property type="match status" value="1"/>
</dbReference>
<keyword evidence="1 4" id="KW-0456">Lyase</keyword>
<dbReference type="OrthoDB" id="9802809at2"/>
<proteinExistence type="predicted"/>
<gene>
    <name evidence="4" type="ORF">MESMUL_18260</name>
</gene>
<dbReference type="Pfam" id="PF10415">
    <property type="entry name" value="FumaraseC_C"/>
    <property type="match status" value="1"/>
</dbReference>
<dbReference type="FunFam" id="1.20.200.10:FF:000001">
    <property type="entry name" value="Fumarate hydratase, mitochondrial"/>
    <property type="match status" value="1"/>
</dbReference>
<dbReference type="GO" id="GO:0006099">
    <property type="term" value="P:tricarboxylic acid cycle"/>
    <property type="evidence" value="ECO:0007669"/>
    <property type="project" value="InterPro"/>
</dbReference>
<name>A0A388SDN6_9BURK</name>
<dbReference type="PRINTS" id="PR00149">
    <property type="entry name" value="FUMRATELYASE"/>
</dbReference>
<dbReference type="InterPro" id="IPR020557">
    <property type="entry name" value="Fumarate_lyase_CS"/>
</dbReference>
<dbReference type="Gene3D" id="1.10.275.10">
    <property type="entry name" value="Fumarase/aspartase (N-terminal domain)"/>
    <property type="match status" value="1"/>
</dbReference>
<dbReference type="Gene3D" id="1.10.40.30">
    <property type="entry name" value="Fumarase/aspartase (C-terminal domain)"/>
    <property type="match status" value="1"/>
</dbReference>
<dbReference type="InterPro" id="IPR000362">
    <property type="entry name" value="Fumarate_lyase_fam"/>
</dbReference>
<comment type="caution">
    <text evidence="4">The sequence shown here is derived from an EMBL/GenBank/DDBJ whole genome shotgun (WGS) entry which is preliminary data.</text>
</comment>
<organism evidence="4 5">
    <name type="scientific">Mesosutterella multiformis</name>
    <dbReference type="NCBI Taxonomy" id="2259133"/>
    <lineage>
        <taxon>Bacteria</taxon>
        <taxon>Pseudomonadati</taxon>
        <taxon>Pseudomonadota</taxon>
        <taxon>Betaproteobacteria</taxon>
        <taxon>Burkholderiales</taxon>
        <taxon>Sutterellaceae</taxon>
        <taxon>Mesosutterella</taxon>
    </lineage>
</organism>
<dbReference type="AlphaFoldDB" id="A0A388SDN6"/>
<dbReference type="NCBIfam" id="NF008909">
    <property type="entry name" value="PRK12273.1"/>
    <property type="match status" value="1"/>
</dbReference>